<dbReference type="Proteomes" id="UP001470230">
    <property type="component" value="Unassembled WGS sequence"/>
</dbReference>
<comment type="caution">
    <text evidence="1">The sequence shown here is derived from an EMBL/GenBank/DDBJ whole genome shotgun (WGS) entry which is preliminary data.</text>
</comment>
<name>A0ABR2L213_9EUKA</name>
<proteinExistence type="predicted"/>
<keyword evidence="2" id="KW-1185">Reference proteome</keyword>
<dbReference type="EMBL" id="JAPFFF010000002">
    <property type="protein sequence ID" value="KAK8896762.1"/>
    <property type="molecule type" value="Genomic_DNA"/>
</dbReference>
<accession>A0ABR2L213</accession>
<evidence type="ECO:0000313" key="2">
    <source>
        <dbReference type="Proteomes" id="UP001470230"/>
    </source>
</evidence>
<gene>
    <name evidence="1" type="ORF">M9Y10_014679</name>
</gene>
<evidence type="ECO:0000313" key="1">
    <source>
        <dbReference type="EMBL" id="KAK8896762.1"/>
    </source>
</evidence>
<reference evidence="1 2" key="1">
    <citation type="submission" date="2024-04" db="EMBL/GenBank/DDBJ databases">
        <title>Tritrichomonas musculus Genome.</title>
        <authorList>
            <person name="Alves-Ferreira E."/>
            <person name="Grigg M."/>
            <person name="Lorenzi H."/>
            <person name="Galac M."/>
        </authorList>
    </citation>
    <scope>NUCLEOTIDE SEQUENCE [LARGE SCALE GENOMIC DNA]</scope>
    <source>
        <strain evidence="1 2">EAF2021</strain>
    </source>
</reference>
<protein>
    <submittedName>
        <fullName evidence="1">Uncharacterized protein</fullName>
    </submittedName>
</protein>
<sequence>MSNKELKQIANEVLEQMQSNPYYIDLYEHSLKNIRDTILEINQPNIGNTFYNENGTLGSESTSGFEDNTVNNNFTNNSMNFDFLDIIPPQIKQRSTPHPAPMIPPVQPSMPSGMQRPIPPIFGQTLVPSGLGDNVDSLLAQANQVPFLYHNQQL</sequence>
<organism evidence="1 2">
    <name type="scientific">Tritrichomonas musculus</name>
    <dbReference type="NCBI Taxonomy" id="1915356"/>
    <lineage>
        <taxon>Eukaryota</taxon>
        <taxon>Metamonada</taxon>
        <taxon>Parabasalia</taxon>
        <taxon>Tritrichomonadida</taxon>
        <taxon>Tritrichomonadidae</taxon>
        <taxon>Tritrichomonas</taxon>
    </lineage>
</organism>